<name>A0AB33C233_MICA7</name>
<dbReference type="Proteomes" id="UP000192439">
    <property type="component" value="Chromosome"/>
</dbReference>
<keyword evidence="1" id="KW-1133">Transmembrane helix</keyword>
<evidence type="ECO:0000313" key="3">
    <source>
        <dbReference type="Proteomes" id="UP000192439"/>
    </source>
</evidence>
<keyword evidence="1" id="KW-0812">Transmembrane</keyword>
<accession>A0AB33C233</accession>
<organism evidence="2 3">
    <name type="scientific">Microcystis aeruginosa PCC 7806SL</name>
    <dbReference type="NCBI Taxonomy" id="1903187"/>
    <lineage>
        <taxon>Bacteria</taxon>
        <taxon>Bacillati</taxon>
        <taxon>Cyanobacteriota</taxon>
        <taxon>Cyanophyceae</taxon>
        <taxon>Oscillatoriophycideae</taxon>
        <taxon>Chroococcales</taxon>
        <taxon>Microcystaceae</taxon>
        <taxon>Microcystis</taxon>
    </lineage>
</organism>
<evidence type="ECO:0000256" key="1">
    <source>
        <dbReference type="SAM" id="Phobius"/>
    </source>
</evidence>
<protein>
    <submittedName>
        <fullName evidence="2">Uncharacterized protein</fullName>
    </submittedName>
</protein>
<sequence>MTSKHIKLFLKYPYAGFLANLFFDGVLSAIADARLMAE</sequence>
<keyword evidence="3" id="KW-1185">Reference proteome</keyword>
<evidence type="ECO:0000313" key="2">
    <source>
        <dbReference type="EMBL" id="ARI82577.1"/>
    </source>
</evidence>
<feature type="transmembrane region" description="Helical" evidence="1">
    <location>
        <begin position="12"/>
        <end position="31"/>
    </location>
</feature>
<dbReference type="EMBL" id="CP020771">
    <property type="protein sequence ID" value="ARI82577.1"/>
    <property type="molecule type" value="Genomic_DNA"/>
</dbReference>
<gene>
    <name evidence="2" type="ORF">BH695_3298</name>
</gene>
<dbReference type="AlphaFoldDB" id="A0AB33C233"/>
<keyword evidence="1" id="KW-0472">Membrane</keyword>
<proteinExistence type="predicted"/>
<reference evidence="2 3" key="1">
    <citation type="journal article" date="2018" name="Harmful Algae">
        <title>The highly heterogeneous methylated genomes and diverse restriction-modification systems of bloom-forming Microcystis.</title>
        <authorList>
            <person name="Zhao L."/>
            <person name="Song Y."/>
            <person name="Li L."/>
            <person name="Gan N."/>
            <person name="Brand J.J."/>
            <person name="Song L."/>
        </authorList>
    </citation>
    <scope>NUCLEOTIDE SEQUENCE [LARGE SCALE GENOMIC DNA]</scope>
    <source>
        <strain evidence="2 3">PCC 7806SL</strain>
    </source>
</reference>